<keyword evidence="3" id="KW-1185">Reference proteome</keyword>
<dbReference type="AlphaFoldDB" id="A0A6A6H3K1"/>
<feature type="transmembrane region" description="Helical" evidence="1">
    <location>
        <begin position="157"/>
        <end position="177"/>
    </location>
</feature>
<accession>A0A6A6H3K1</accession>
<feature type="transmembrane region" description="Helical" evidence="1">
    <location>
        <begin position="40"/>
        <end position="62"/>
    </location>
</feature>
<keyword evidence="1" id="KW-1133">Transmembrane helix</keyword>
<keyword evidence="1" id="KW-0472">Membrane</keyword>
<gene>
    <name evidence="2" type="ORF">EV356DRAFT_245063</name>
</gene>
<organism evidence="2 3">
    <name type="scientific">Viridothelium virens</name>
    <name type="common">Speckled blister lichen</name>
    <name type="synonym">Trypethelium virens</name>
    <dbReference type="NCBI Taxonomy" id="1048519"/>
    <lineage>
        <taxon>Eukaryota</taxon>
        <taxon>Fungi</taxon>
        <taxon>Dikarya</taxon>
        <taxon>Ascomycota</taxon>
        <taxon>Pezizomycotina</taxon>
        <taxon>Dothideomycetes</taxon>
        <taxon>Dothideomycetes incertae sedis</taxon>
        <taxon>Trypetheliales</taxon>
        <taxon>Trypetheliaceae</taxon>
        <taxon>Viridothelium</taxon>
    </lineage>
</organism>
<reference evidence="2" key="1">
    <citation type="journal article" date="2020" name="Stud. Mycol.">
        <title>101 Dothideomycetes genomes: a test case for predicting lifestyles and emergence of pathogens.</title>
        <authorList>
            <person name="Haridas S."/>
            <person name="Albert R."/>
            <person name="Binder M."/>
            <person name="Bloem J."/>
            <person name="Labutti K."/>
            <person name="Salamov A."/>
            <person name="Andreopoulos B."/>
            <person name="Baker S."/>
            <person name="Barry K."/>
            <person name="Bills G."/>
            <person name="Bluhm B."/>
            <person name="Cannon C."/>
            <person name="Castanera R."/>
            <person name="Culley D."/>
            <person name="Daum C."/>
            <person name="Ezra D."/>
            <person name="Gonzalez J."/>
            <person name="Henrissat B."/>
            <person name="Kuo A."/>
            <person name="Liang C."/>
            <person name="Lipzen A."/>
            <person name="Lutzoni F."/>
            <person name="Magnuson J."/>
            <person name="Mondo S."/>
            <person name="Nolan M."/>
            <person name="Ohm R."/>
            <person name="Pangilinan J."/>
            <person name="Park H.-J."/>
            <person name="Ramirez L."/>
            <person name="Alfaro M."/>
            <person name="Sun H."/>
            <person name="Tritt A."/>
            <person name="Yoshinaga Y."/>
            <person name="Zwiers L.-H."/>
            <person name="Turgeon B."/>
            <person name="Goodwin S."/>
            <person name="Spatafora J."/>
            <person name="Crous P."/>
            <person name="Grigoriev I."/>
        </authorList>
    </citation>
    <scope>NUCLEOTIDE SEQUENCE</scope>
    <source>
        <strain evidence="2">Tuck. ex Michener</strain>
    </source>
</reference>
<dbReference type="Proteomes" id="UP000800092">
    <property type="component" value="Unassembled WGS sequence"/>
</dbReference>
<evidence type="ECO:0000313" key="2">
    <source>
        <dbReference type="EMBL" id="KAF2232562.1"/>
    </source>
</evidence>
<sequence>MNYLNDKETSQCAHPCSCAADCLLQNITGTMQSNFASAQVLLGLKTAILVYIGPTIAEVAALSTYKPLLAFLLGLGSPAVNFARLFRCIDFREPFVRPLSTSSRVWCTHLARQKIIVRTVVQIFSYVGALLAIANNAYNSVYTDFRTISGWRCSIRLMPLLWSVLAVGVHILGMLAVRVRLLDGYRPSIRCAIQSNFYLRAAAAGENTAPSEALLWVASLCSIGHMVFGILVLSSLVFISASEAFQVFAMYAASAGLCRHGPSSE</sequence>
<dbReference type="EMBL" id="ML991814">
    <property type="protein sequence ID" value="KAF2232562.1"/>
    <property type="molecule type" value="Genomic_DNA"/>
</dbReference>
<protein>
    <submittedName>
        <fullName evidence="2">Uncharacterized protein</fullName>
    </submittedName>
</protein>
<keyword evidence="1" id="KW-0812">Transmembrane</keyword>
<name>A0A6A6H3K1_VIRVR</name>
<proteinExistence type="predicted"/>
<evidence type="ECO:0000313" key="3">
    <source>
        <dbReference type="Proteomes" id="UP000800092"/>
    </source>
</evidence>
<feature type="transmembrane region" description="Helical" evidence="1">
    <location>
        <begin position="115"/>
        <end position="137"/>
    </location>
</feature>
<dbReference type="OrthoDB" id="3009728at2759"/>
<evidence type="ECO:0000256" key="1">
    <source>
        <dbReference type="SAM" id="Phobius"/>
    </source>
</evidence>
<feature type="transmembrane region" description="Helical" evidence="1">
    <location>
        <begin position="213"/>
        <end position="241"/>
    </location>
</feature>